<gene>
    <name evidence="2" type="ORF">HAX54_031084</name>
</gene>
<sequence length="98" mass="10615">NFSQNKKQRVTECNAEHCLRDTAQTRRLPGNGPKLDPRQHPAALAACHAAWAARWHLLVARVACRDTALGALILCLLAALRACLALAWHGAGRGTRTA</sequence>
<dbReference type="Proteomes" id="UP000823775">
    <property type="component" value="Unassembled WGS sequence"/>
</dbReference>
<organism evidence="2 3">
    <name type="scientific">Datura stramonium</name>
    <name type="common">Jimsonweed</name>
    <name type="synonym">Common thornapple</name>
    <dbReference type="NCBI Taxonomy" id="4076"/>
    <lineage>
        <taxon>Eukaryota</taxon>
        <taxon>Viridiplantae</taxon>
        <taxon>Streptophyta</taxon>
        <taxon>Embryophyta</taxon>
        <taxon>Tracheophyta</taxon>
        <taxon>Spermatophyta</taxon>
        <taxon>Magnoliopsida</taxon>
        <taxon>eudicotyledons</taxon>
        <taxon>Gunneridae</taxon>
        <taxon>Pentapetalae</taxon>
        <taxon>asterids</taxon>
        <taxon>lamiids</taxon>
        <taxon>Solanales</taxon>
        <taxon>Solanaceae</taxon>
        <taxon>Solanoideae</taxon>
        <taxon>Datureae</taxon>
        <taxon>Datura</taxon>
    </lineage>
</organism>
<name>A0ABS8V8L8_DATST</name>
<reference evidence="2 3" key="1">
    <citation type="journal article" date="2021" name="BMC Genomics">
        <title>Datura genome reveals duplications of psychoactive alkaloid biosynthetic genes and high mutation rate following tissue culture.</title>
        <authorList>
            <person name="Rajewski A."/>
            <person name="Carter-House D."/>
            <person name="Stajich J."/>
            <person name="Litt A."/>
        </authorList>
    </citation>
    <scope>NUCLEOTIDE SEQUENCE [LARGE SCALE GENOMIC DNA]</scope>
    <source>
        <strain evidence="2">AR-01</strain>
    </source>
</reference>
<evidence type="ECO:0000313" key="3">
    <source>
        <dbReference type="Proteomes" id="UP000823775"/>
    </source>
</evidence>
<evidence type="ECO:0000256" key="1">
    <source>
        <dbReference type="SAM" id="Phobius"/>
    </source>
</evidence>
<proteinExistence type="predicted"/>
<keyword evidence="1" id="KW-0472">Membrane</keyword>
<keyword evidence="1" id="KW-0812">Transmembrane</keyword>
<accession>A0ABS8V8L8</accession>
<feature type="non-terminal residue" evidence="2">
    <location>
        <position position="98"/>
    </location>
</feature>
<comment type="caution">
    <text evidence="2">The sequence shown here is derived from an EMBL/GenBank/DDBJ whole genome shotgun (WGS) entry which is preliminary data.</text>
</comment>
<feature type="non-terminal residue" evidence="2">
    <location>
        <position position="1"/>
    </location>
</feature>
<evidence type="ECO:0000313" key="2">
    <source>
        <dbReference type="EMBL" id="MCD9643511.1"/>
    </source>
</evidence>
<dbReference type="EMBL" id="JACEIK010003910">
    <property type="protein sequence ID" value="MCD9643511.1"/>
    <property type="molecule type" value="Genomic_DNA"/>
</dbReference>
<keyword evidence="1" id="KW-1133">Transmembrane helix</keyword>
<keyword evidence="3" id="KW-1185">Reference proteome</keyword>
<feature type="transmembrane region" description="Helical" evidence="1">
    <location>
        <begin position="68"/>
        <end position="88"/>
    </location>
</feature>
<protein>
    <submittedName>
        <fullName evidence="2">Uncharacterized protein</fullName>
    </submittedName>
</protein>